<dbReference type="EnsemblFungi" id="EJT68203">
    <property type="protein sequence ID" value="EJT68203"/>
    <property type="gene ID" value="GGTG_14217"/>
</dbReference>
<reference evidence="2" key="4">
    <citation type="journal article" date="2015" name="G3 (Bethesda)">
        <title>Genome sequences of three phytopathogenic species of the Magnaporthaceae family of fungi.</title>
        <authorList>
            <person name="Okagaki L.H."/>
            <person name="Nunes C.C."/>
            <person name="Sailsbery J."/>
            <person name="Clay B."/>
            <person name="Brown D."/>
            <person name="John T."/>
            <person name="Oh Y."/>
            <person name="Young N."/>
            <person name="Fitzgerald M."/>
            <person name="Haas B.J."/>
            <person name="Zeng Q."/>
            <person name="Young S."/>
            <person name="Adiconis X."/>
            <person name="Fan L."/>
            <person name="Levin J.Z."/>
            <person name="Mitchell T.K."/>
            <person name="Okubara P.A."/>
            <person name="Farman M.L."/>
            <person name="Kohn L.M."/>
            <person name="Birren B."/>
            <person name="Ma L.-J."/>
            <person name="Dean R.A."/>
        </authorList>
    </citation>
    <scope>NUCLEOTIDE SEQUENCE</scope>
    <source>
        <strain evidence="2">R3-111a-1</strain>
    </source>
</reference>
<reference evidence="3" key="1">
    <citation type="submission" date="2010-07" db="EMBL/GenBank/DDBJ databases">
        <title>The genome sequence of Gaeumannomyces graminis var. tritici strain R3-111a-1.</title>
        <authorList>
            <consortium name="The Broad Institute Genome Sequencing Platform"/>
            <person name="Ma L.-J."/>
            <person name="Dead R."/>
            <person name="Young S."/>
            <person name="Zeng Q."/>
            <person name="Koehrsen M."/>
            <person name="Alvarado L."/>
            <person name="Berlin A."/>
            <person name="Chapman S.B."/>
            <person name="Chen Z."/>
            <person name="Freedman E."/>
            <person name="Gellesch M."/>
            <person name="Goldberg J."/>
            <person name="Griggs A."/>
            <person name="Gujja S."/>
            <person name="Heilman E.R."/>
            <person name="Heiman D."/>
            <person name="Hepburn T."/>
            <person name="Howarth C."/>
            <person name="Jen D."/>
            <person name="Larson L."/>
            <person name="Mehta T."/>
            <person name="Neiman D."/>
            <person name="Pearson M."/>
            <person name="Roberts A."/>
            <person name="Saif S."/>
            <person name="Shea T."/>
            <person name="Shenoy N."/>
            <person name="Sisk P."/>
            <person name="Stolte C."/>
            <person name="Sykes S."/>
            <person name="Walk T."/>
            <person name="White J."/>
            <person name="Yandava C."/>
            <person name="Haas B."/>
            <person name="Nusbaum C."/>
            <person name="Birren B."/>
        </authorList>
    </citation>
    <scope>NUCLEOTIDE SEQUENCE [LARGE SCALE GENOMIC DNA]</scope>
    <source>
        <strain evidence="3">R3-111a-1</strain>
    </source>
</reference>
<evidence type="ECO:0000313" key="3">
    <source>
        <dbReference type="Proteomes" id="UP000006039"/>
    </source>
</evidence>
<reference evidence="1" key="3">
    <citation type="submission" date="2010-09" db="EMBL/GenBank/DDBJ databases">
        <title>Annotation of Gaeumannomyces graminis var. tritici R3-111a-1.</title>
        <authorList>
            <consortium name="The Broad Institute Genome Sequencing Platform"/>
            <person name="Ma L.-J."/>
            <person name="Dead R."/>
            <person name="Young S.K."/>
            <person name="Zeng Q."/>
            <person name="Gargeya S."/>
            <person name="Fitzgerald M."/>
            <person name="Haas B."/>
            <person name="Abouelleil A."/>
            <person name="Alvarado L."/>
            <person name="Arachchi H.M."/>
            <person name="Berlin A."/>
            <person name="Brown A."/>
            <person name="Chapman S.B."/>
            <person name="Chen Z."/>
            <person name="Dunbar C."/>
            <person name="Freedman E."/>
            <person name="Gearin G."/>
            <person name="Gellesch M."/>
            <person name="Goldberg J."/>
            <person name="Griggs A."/>
            <person name="Gujja S."/>
            <person name="Heiman D."/>
            <person name="Howarth C."/>
            <person name="Larson L."/>
            <person name="Lui A."/>
            <person name="MacDonald P.J.P."/>
            <person name="Mehta T."/>
            <person name="Montmayeur A."/>
            <person name="Murphy C."/>
            <person name="Neiman D."/>
            <person name="Pearson M."/>
            <person name="Priest M."/>
            <person name="Roberts A."/>
            <person name="Saif S."/>
            <person name="Shea T."/>
            <person name="Shenoy N."/>
            <person name="Sisk P."/>
            <person name="Stolte C."/>
            <person name="Sykes S."/>
            <person name="Yandava C."/>
            <person name="Wortman J."/>
            <person name="Nusbaum C."/>
            <person name="Birren B."/>
        </authorList>
    </citation>
    <scope>NUCLEOTIDE SEQUENCE</scope>
    <source>
        <strain evidence="1">R3-111a-1</strain>
    </source>
</reference>
<organism evidence="1">
    <name type="scientific">Gaeumannomyces tritici (strain R3-111a-1)</name>
    <name type="common">Wheat and barley take-all root rot fungus</name>
    <name type="synonym">Gaeumannomyces graminis var. tritici</name>
    <dbReference type="NCBI Taxonomy" id="644352"/>
    <lineage>
        <taxon>Eukaryota</taxon>
        <taxon>Fungi</taxon>
        <taxon>Dikarya</taxon>
        <taxon>Ascomycota</taxon>
        <taxon>Pezizomycotina</taxon>
        <taxon>Sordariomycetes</taxon>
        <taxon>Sordariomycetidae</taxon>
        <taxon>Magnaporthales</taxon>
        <taxon>Magnaporthaceae</taxon>
        <taxon>Gaeumannomyces</taxon>
    </lineage>
</organism>
<reference evidence="1" key="2">
    <citation type="submission" date="2010-07" db="EMBL/GenBank/DDBJ databases">
        <authorList>
            <consortium name="The Broad Institute Genome Sequencing Platform"/>
            <consortium name="Broad Institute Genome Sequencing Center for Infectious Disease"/>
            <person name="Ma L.-J."/>
            <person name="Dead R."/>
            <person name="Young S."/>
            <person name="Zeng Q."/>
            <person name="Koehrsen M."/>
            <person name="Alvarado L."/>
            <person name="Berlin A."/>
            <person name="Chapman S.B."/>
            <person name="Chen Z."/>
            <person name="Freedman E."/>
            <person name="Gellesch M."/>
            <person name="Goldberg J."/>
            <person name="Griggs A."/>
            <person name="Gujja S."/>
            <person name="Heilman E.R."/>
            <person name="Heiman D."/>
            <person name="Hepburn T."/>
            <person name="Howarth C."/>
            <person name="Jen D."/>
            <person name="Larson L."/>
            <person name="Mehta T."/>
            <person name="Neiman D."/>
            <person name="Pearson M."/>
            <person name="Roberts A."/>
            <person name="Saif S."/>
            <person name="Shea T."/>
            <person name="Shenoy N."/>
            <person name="Sisk P."/>
            <person name="Stolte C."/>
            <person name="Sykes S."/>
            <person name="Walk T."/>
            <person name="White J."/>
            <person name="Yandava C."/>
            <person name="Haas B."/>
            <person name="Nusbaum C."/>
            <person name="Birren B."/>
        </authorList>
    </citation>
    <scope>NUCLEOTIDE SEQUENCE</scope>
    <source>
        <strain evidence="1">R3-111a-1</strain>
    </source>
</reference>
<sequence>MGSLTWSEDTRSEPLGLGRVMDEIWPPLRHWLWLRLVSDEYFLSRTCPLFIRDGETRGPQLAREFRLAQPYDRPRFKEDVPAGVKFRCGYIIAYRVGCRTAITNKMDDGPLNVNPSFFPHPTPADLGSQKLHVLLDATDPGRAHWRITVLQGDPPYDKPPAFLSDELVVKLPSGKGSVRHAGGTPPPEEPLAQTSYLSLDMMSMIDSMMVWAARPSTGAMALLTGESGELNHASWEVQGFLVCYLTAHIREVGRATFRVRRRREMGYDQEYVILPHWQPPPPPPVPTARPLNPFSAAQVFQCFKRDQEAIYIPFFQLYDHML</sequence>
<dbReference type="AlphaFoldDB" id="J3PKZ1"/>
<accession>J3PKZ1</accession>
<keyword evidence="3" id="KW-1185">Reference proteome</keyword>
<dbReference type="GeneID" id="20354675"/>
<dbReference type="eggNOG" id="ENOG502RNA0">
    <property type="taxonomic scope" value="Eukaryota"/>
</dbReference>
<dbReference type="Proteomes" id="UP000006039">
    <property type="component" value="Unassembled WGS sequence"/>
</dbReference>
<gene>
    <name evidence="2" type="primary">20354675</name>
    <name evidence="1" type="ORF">GGTG_14217</name>
</gene>
<proteinExistence type="predicted"/>
<dbReference type="VEuPathDB" id="FungiDB:GGTG_14217"/>
<name>J3PKZ1_GAET3</name>
<reference evidence="2" key="5">
    <citation type="submission" date="2018-04" db="UniProtKB">
        <authorList>
            <consortium name="EnsemblFungi"/>
        </authorList>
    </citation>
    <scope>IDENTIFICATION</scope>
    <source>
        <strain evidence="2">R3-111a-1</strain>
    </source>
</reference>
<dbReference type="HOGENOM" id="CLU_863416_0_0_1"/>
<dbReference type="RefSeq" id="XP_009230408.1">
    <property type="nucleotide sequence ID" value="XM_009232144.1"/>
</dbReference>
<dbReference type="EMBL" id="GL385576">
    <property type="protein sequence ID" value="EJT68203.1"/>
    <property type="molecule type" value="Genomic_DNA"/>
</dbReference>
<protein>
    <submittedName>
        <fullName evidence="1 2">Uncharacterized protein</fullName>
    </submittedName>
</protein>
<evidence type="ECO:0000313" key="2">
    <source>
        <dbReference type="EnsemblFungi" id="EJT68203"/>
    </source>
</evidence>
<evidence type="ECO:0000313" key="1">
    <source>
        <dbReference type="EMBL" id="EJT68203.1"/>
    </source>
</evidence>